<accession>A0A2Z5GBQ4</accession>
<protein>
    <recommendedName>
        <fullName evidence="3">Mobile element protein</fullName>
    </recommendedName>
</protein>
<gene>
    <name evidence="1" type="ORF">ACPOL_6950</name>
</gene>
<geneLocation type="plasmid" evidence="2">
    <name>pacpol4</name>
</geneLocation>
<organism evidence="1 2">
    <name type="scientific">Acidisarcina polymorpha</name>
    <dbReference type="NCBI Taxonomy" id="2211140"/>
    <lineage>
        <taxon>Bacteria</taxon>
        <taxon>Pseudomonadati</taxon>
        <taxon>Acidobacteriota</taxon>
        <taxon>Terriglobia</taxon>
        <taxon>Terriglobales</taxon>
        <taxon>Acidobacteriaceae</taxon>
        <taxon>Acidisarcina</taxon>
    </lineage>
</organism>
<proteinExistence type="predicted"/>
<keyword evidence="1" id="KW-0614">Plasmid</keyword>
<name>A0A2Z5GBQ4_9BACT</name>
<evidence type="ECO:0008006" key="3">
    <source>
        <dbReference type="Google" id="ProtNLM"/>
    </source>
</evidence>
<dbReference type="EMBL" id="CP030843">
    <property type="protein sequence ID" value="AXC16154.1"/>
    <property type="molecule type" value="Genomic_DNA"/>
</dbReference>
<dbReference type="KEGG" id="abas:ACPOL_6950"/>
<dbReference type="Proteomes" id="UP000253606">
    <property type="component" value="Plasmid pACPOL4"/>
</dbReference>
<sequence>MARSRQIDRALLQHVSQLGWEHINLTGDYTWHTNKWVAKGGFRPLRSPRNPSASP</sequence>
<evidence type="ECO:0000313" key="2">
    <source>
        <dbReference type="Proteomes" id="UP000253606"/>
    </source>
</evidence>
<evidence type="ECO:0000313" key="1">
    <source>
        <dbReference type="EMBL" id="AXC16154.1"/>
    </source>
</evidence>
<keyword evidence="2" id="KW-1185">Reference proteome</keyword>
<reference evidence="1 2" key="1">
    <citation type="journal article" date="2018" name="Front. Microbiol.">
        <title>Hydrolytic Capabilities as a Key to Environmental Success: Chitinolytic and Cellulolytic Acidobacteria From Acidic Sub-arctic Soils and Boreal Peatlands.</title>
        <authorList>
            <person name="Belova S.E."/>
            <person name="Ravin N.V."/>
            <person name="Pankratov T.A."/>
            <person name="Rakitin A.L."/>
            <person name="Ivanova A.A."/>
            <person name="Beletsky A.V."/>
            <person name="Mardanov A.V."/>
            <person name="Sinninghe Damste J.S."/>
            <person name="Dedysh S.N."/>
        </authorList>
    </citation>
    <scope>NUCLEOTIDE SEQUENCE [LARGE SCALE GENOMIC DNA]</scope>
    <source>
        <strain evidence="1 2">SBC82</strain>
        <plasmid evidence="2">pacpol4</plasmid>
    </source>
</reference>
<dbReference type="AlphaFoldDB" id="A0A2Z5GBQ4"/>